<feature type="region of interest" description="Disordered" evidence="1">
    <location>
        <begin position="803"/>
        <end position="844"/>
    </location>
</feature>
<evidence type="ECO:0000313" key="2">
    <source>
        <dbReference type="EMBL" id="KAI1610716.1"/>
    </source>
</evidence>
<gene>
    <name evidence="2" type="ORF">EDD36DRAFT_301256</name>
</gene>
<dbReference type="AlphaFoldDB" id="A0AAN6IAY6"/>
<dbReference type="EMBL" id="MU404357">
    <property type="protein sequence ID" value="KAI1610716.1"/>
    <property type="molecule type" value="Genomic_DNA"/>
</dbReference>
<protein>
    <submittedName>
        <fullName evidence="2">Uncharacterized protein</fullName>
    </submittedName>
</protein>
<dbReference type="Proteomes" id="UP001203852">
    <property type="component" value="Unassembled WGS sequence"/>
</dbReference>
<feature type="compositionally biased region" description="Polar residues" evidence="1">
    <location>
        <begin position="809"/>
        <end position="826"/>
    </location>
</feature>
<feature type="compositionally biased region" description="Polar residues" evidence="1">
    <location>
        <begin position="462"/>
        <end position="484"/>
    </location>
</feature>
<feature type="region of interest" description="Disordered" evidence="1">
    <location>
        <begin position="549"/>
        <end position="624"/>
    </location>
</feature>
<reference evidence="2" key="1">
    <citation type="journal article" date="2022" name="bioRxiv">
        <title>Deciphering the potential niche of two novel black yeast fungi from a biological soil crust based on their genomes, phenotypes, and melanin regulation.</title>
        <authorList>
            <consortium name="DOE Joint Genome Institute"/>
            <person name="Carr E.C."/>
            <person name="Barton Q."/>
            <person name="Grambo S."/>
            <person name="Sullivan M."/>
            <person name="Renfro C.M."/>
            <person name="Kuo A."/>
            <person name="Pangilinan J."/>
            <person name="Lipzen A."/>
            <person name="Keymanesh K."/>
            <person name="Savage E."/>
            <person name="Barry K."/>
            <person name="Grigoriev I.V."/>
            <person name="Riekhof W.R."/>
            <person name="Harris S.S."/>
        </authorList>
    </citation>
    <scope>NUCLEOTIDE SEQUENCE</scope>
    <source>
        <strain evidence="2">JF 03-4F</strain>
    </source>
</reference>
<accession>A0AAN6IAY6</accession>
<proteinExistence type="predicted"/>
<feature type="compositionally biased region" description="Polar residues" evidence="1">
    <location>
        <begin position="438"/>
        <end position="455"/>
    </location>
</feature>
<evidence type="ECO:0000313" key="3">
    <source>
        <dbReference type="Proteomes" id="UP001203852"/>
    </source>
</evidence>
<keyword evidence="3" id="KW-1185">Reference proteome</keyword>
<feature type="region of interest" description="Disordered" evidence="1">
    <location>
        <begin position="438"/>
        <end position="486"/>
    </location>
</feature>
<sequence>MAQHPPSSPLPSAQDLVPSLAGRATQPDHLAPVQQTNTTTDTAGQSVQTHSLSMDATMFIPACHEHILRETHSNLNPEAPEFIPEGHWREASPHRQSSINIYATEFMPGMQSHHCMTRSSNMNALAPVFVPRVHMAGHLHLQRMQLTTILSVNQAKRLVRFMPGAAVQTPNPLAAEGVPRAQQWGTYTCPAPTPELTPEGQYQSRLYRVQEVNDRDTIPDYEPAARVVSTKHWNNKTKQYEGRYEEERELVQCWLHHVDFFGRVVYTKSATKPATTIAILKASGKWLSMGTEYKSRNHFLVTSASRYLDPVVYYGKPEVLDELHGTALENACVGQCDKFYSRYGFWQEDYYDPDEDEPYLDTLYPEDYEKGQLIINGCTAGFRTREQVLTAGTEEKVAIDSTRRAALQSRKARGLVKSRLAYCSTSEESAVVRVGSYSTGKTPNAVQSNPPMQSSSERHSALDTTSTQSHTLRPMPSTSTSVSSEDLDRRLNEIGPLSTNASWADDIDVEDEVQGVIGPQASFEPSAPLETILEETLEEPDSFHSEEDIVAGDEVPMSTEPSSSDESGHSHRSSISSSDDTPPTSIDEANGDQVDDSGHQDDDNDSVYDVNDQAYGQEDIAPVEIAERTDDEIFGMTLEQEYENVHGVPMPVETSVQSNDIALVSTQRVSTVVTAQQPALHRYRRRALPWEASSGRAVRLLVGAFSNGRVVPLLTTMQFGTVHNSLLYVVGTASRVDSPYMSFAPKVAFNEVVRYQPSLPQQRVVEFSDDEEEINGTVIHPNVTIRGSNDDNITPAVIVNDITPEGNVEESTPVASPATNSESSPAAATGGSHPQTPQQQPPRRRVRFVEPPQVHSPASTASRYSSLAELVSGYDQWPDFSAIHCDSPSSSASSGTVNHDDETLAPIPTLPKFGSVRRRRRAGFSFARVFSSRSNTVHLTVVGEGPSQTTVVEKKSWIKKGLGKVKGLFSKNMKLK</sequence>
<comment type="caution">
    <text evidence="2">The sequence shown here is derived from an EMBL/GenBank/DDBJ whole genome shotgun (WGS) entry which is preliminary data.</text>
</comment>
<name>A0AAN6IAY6_9EURO</name>
<organism evidence="2 3">
    <name type="scientific">Exophiala viscosa</name>
    <dbReference type="NCBI Taxonomy" id="2486360"/>
    <lineage>
        <taxon>Eukaryota</taxon>
        <taxon>Fungi</taxon>
        <taxon>Dikarya</taxon>
        <taxon>Ascomycota</taxon>
        <taxon>Pezizomycotina</taxon>
        <taxon>Eurotiomycetes</taxon>
        <taxon>Chaetothyriomycetidae</taxon>
        <taxon>Chaetothyriales</taxon>
        <taxon>Herpotrichiellaceae</taxon>
        <taxon>Exophiala</taxon>
    </lineage>
</organism>
<feature type="compositionally biased region" description="Low complexity" evidence="1">
    <location>
        <begin position="573"/>
        <end position="588"/>
    </location>
</feature>
<evidence type="ECO:0000256" key="1">
    <source>
        <dbReference type="SAM" id="MobiDB-lite"/>
    </source>
</evidence>